<evidence type="ECO:0000256" key="9">
    <source>
        <dbReference type="ARBA" id="ARBA00023010"/>
    </source>
</evidence>
<dbReference type="AlphaFoldDB" id="A0A7S0R9Q2"/>
<keyword evidence="10 12" id="KW-0472">Membrane</keyword>
<feature type="transmembrane region" description="Helical" evidence="12">
    <location>
        <begin position="246"/>
        <end position="266"/>
    </location>
</feature>
<evidence type="ECO:0000256" key="8">
    <source>
        <dbReference type="ARBA" id="ARBA00022989"/>
    </source>
</evidence>
<comment type="subcellular location">
    <subcellularLocation>
        <location evidence="1">Endoplasmic reticulum membrane</location>
        <topology evidence="1">Multi-pass membrane protein</topology>
    </subcellularLocation>
</comment>
<dbReference type="GO" id="GO:0031204">
    <property type="term" value="P:post-translational protein targeting to membrane, translocation"/>
    <property type="evidence" value="ECO:0007669"/>
    <property type="project" value="TreeGrafter"/>
</dbReference>
<evidence type="ECO:0000256" key="3">
    <source>
        <dbReference type="ARBA" id="ARBA00021257"/>
    </source>
</evidence>
<keyword evidence="9" id="KW-0811">Translocation</keyword>
<dbReference type="Pfam" id="PF03839">
    <property type="entry name" value="Sec62"/>
    <property type="match status" value="1"/>
</dbReference>
<evidence type="ECO:0000256" key="11">
    <source>
        <dbReference type="SAM" id="MobiDB-lite"/>
    </source>
</evidence>
<evidence type="ECO:0000256" key="6">
    <source>
        <dbReference type="ARBA" id="ARBA00022824"/>
    </source>
</evidence>
<keyword evidence="8 12" id="KW-1133">Transmembrane helix</keyword>
<accession>A0A7S0R9Q2</accession>
<gene>
    <name evidence="13" type="ORF">POBO1169_LOCUS10719</name>
</gene>
<evidence type="ECO:0000313" key="13">
    <source>
        <dbReference type="EMBL" id="CAD8671047.1"/>
    </source>
</evidence>
<feature type="transmembrane region" description="Helical" evidence="12">
    <location>
        <begin position="171"/>
        <end position="201"/>
    </location>
</feature>
<reference evidence="13" key="1">
    <citation type="submission" date="2021-01" db="EMBL/GenBank/DDBJ databases">
        <authorList>
            <person name="Corre E."/>
            <person name="Pelletier E."/>
            <person name="Niang G."/>
            <person name="Scheremetjew M."/>
            <person name="Finn R."/>
            <person name="Kale V."/>
            <person name="Holt S."/>
            <person name="Cochrane G."/>
            <person name="Meng A."/>
            <person name="Brown T."/>
            <person name="Cohen L."/>
        </authorList>
    </citation>
    <scope>NUCLEOTIDE SEQUENCE</scope>
    <source>
        <strain evidence="13">CCMP722</strain>
    </source>
</reference>
<evidence type="ECO:0000256" key="4">
    <source>
        <dbReference type="ARBA" id="ARBA00022448"/>
    </source>
</evidence>
<evidence type="ECO:0000256" key="2">
    <source>
        <dbReference type="ARBA" id="ARBA00010604"/>
    </source>
</evidence>
<sequence length="356" mass="39665">MGANNKSPAKGKKIENDPLQNMVLHLRKKGPEVRDAVFENHRVDFFRGKDFVAHLKNNKECRELMAKLPQDKIKGTKIEDQIESLAHFLLRSGVFFRAERAQKTPKPGKKLLKFPKRLELYPDNTFDENGFYIWRFQLPTSMWMYAGSAGVVVLTISCCLFPLAPHWLKLGVLYLCLCLLGVIFAICIVRALIFVAFWVLFGKHLWLLPHLFSEEAGVLEAFTPWYEFDEDAAARAGEEPVKPPSFWSRMLAAMAIVATLYGLYTYSPETDEMAAKAQQAHKSILELLDLYQVPKQLSGDNTTEVANLSNTSSVNMTGADAAGVGEAAYVEAPSQTVDAEDGAAVGEADAATKEEL</sequence>
<evidence type="ECO:0000256" key="10">
    <source>
        <dbReference type="ARBA" id="ARBA00023136"/>
    </source>
</evidence>
<keyword evidence="5 12" id="KW-0812">Transmembrane</keyword>
<dbReference type="GO" id="GO:0005789">
    <property type="term" value="C:endoplasmic reticulum membrane"/>
    <property type="evidence" value="ECO:0007669"/>
    <property type="project" value="UniProtKB-SubCell"/>
</dbReference>
<proteinExistence type="inferred from homology"/>
<dbReference type="InterPro" id="IPR004728">
    <property type="entry name" value="Sec62"/>
</dbReference>
<feature type="transmembrane region" description="Helical" evidence="12">
    <location>
        <begin position="142"/>
        <end position="164"/>
    </location>
</feature>
<feature type="region of interest" description="Disordered" evidence="11">
    <location>
        <begin position="333"/>
        <end position="356"/>
    </location>
</feature>
<name>A0A7S0R9Q2_9CHLO</name>
<evidence type="ECO:0000256" key="12">
    <source>
        <dbReference type="SAM" id="Phobius"/>
    </source>
</evidence>
<comment type="similarity">
    <text evidence="2">Belongs to the SEC62 family.</text>
</comment>
<evidence type="ECO:0000256" key="5">
    <source>
        <dbReference type="ARBA" id="ARBA00022692"/>
    </source>
</evidence>
<dbReference type="PANTHER" id="PTHR12443:SF9">
    <property type="entry name" value="TRANSLOCATION PROTEIN SEC62"/>
    <property type="match status" value="1"/>
</dbReference>
<dbReference type="PANTHER" id="PTHR12443">
    <property type="entry name" value="TRANSLOCATION PROTEIN SEC62"/>
    <property type="match status" value="1"/>
</dbReference>
<evidence type="ECO:0000256" key="7">
    <source>
        <dbReference type="ARBA" id="ARBA00022927"/>
    </source>
</evidence>
<protein>
    <recommendedName>
        <fullName evidence="3">Translocation protein SEC62</fullName>
    </recommendedName>
</protein>
<dbReference type="EMBL" id="HBFA01020952">
    <property type="protein sequence ID" value="CAD8671047.1"/>
    <property type="molecule type" value="Transcribed_RNA"/>
</dbReference>
<evidence type="ECO:0000256" key="1">
    <source>
        <dbReference type="ARBA" id="ARBA00004477"/>
    </source>
</evidence>
<keyword evidence="4" id="KW-0813">Transport</keyword>
<organism evidence="13">
    <name type="scientific">Pyramimonas obovata</name>
    <dbReference type="NCBI Taxonomy" id="1411642"/>
    <lineage>
        <taxon>Eukaryota</taxon>
        <taxon>Viridiplantae</taxon>
        <taxon>Chlorophyta</taxon>
        <taxon>Pyramimonadophyceae</taxon>
        <taxon>Pyramimonadales</taxon>
        <taxon>Pyramimonadaceae</taxon>
        <taxon>Pyramimonas</taxon>
        <taxon>Pyramimonas incertae sedis</taxon>
    </lineage>
</organism>
<keyword evidence="7" id="KW-0653">Protein transport</keyword>
<keyword evidence="6" id="KW-0256">Endoplasmic reticulum</keyword>